<sequence length="337" mass="37492">MLFIVVLAIVTFVSILLILPIFSRRNTATLNIKDKYVLITGCDSGFGRETALRLDKMGVCVLATCLTEEGEQSLRSVASEKLKTFQMDVTDPQQIEAVFFKVNQLLEGSSGLWGLVNNAGILTVGPVEWLPLDAYKKVADVNLWGLVDVTKTFLPLIKKAKGRIVIVSSIAGVISPQAFSPYCISKYGVEAFADALRREMRPFEVLVSVIEPGATRTPILNDVLLCARLKQLWDNLSEEKQQEYGKGYLENATKGFRDWCKSASKQVSRVIDAIVLPLTSRSPKKCYVIGQDAWQLKFLSHLPEVLQDFVLREFPFRVVVPSGRDLFEKSSTNGSAH</sequence>
<keyword evidence="2" id="KW-0560">Oxidoreductase</keyword>
<dbReference type="GO" id="GO:0016491">
    <property type="term" value="F:oxidoreductase activity"/>
    <property type="evidence" value="ECO:0007669"/>
    <property type="project" value="UniProtKB-KW"/>
</dbReference>
<dbReference type="InterPro" id="IPR020904">
    <property type="entry name" value="Sc_DH/Rdtase_CS"/>
</dbReference>
<dbReference type="InterPro" id="IPR036291">
    <property type="entry name" value="NAD(P)-bd_dom_sf"/>
</dbReference>
<dbReference type="PANTHER" id="PTHR43313">
    <property type="entry name" value="SHORT-CHAIN DEHYDROGENASE/REDUCTASE FAMILY 9C"/>
    <property type="match status" value="1"/>
</dbReference>
<evidence type="ECO:0000256" key="1">
    <source>
        <dbReference type="ARBA" id="ARBA00006484"/>
    </source>
</evidence>
<reference evidence="5" key="1">
    <citation type="journal article" date="2017" name="bioRxiv">
        <title>Comparative analysis of the genomes of Stylophora pistillata and Acropora digitifera provides evidence for extensive differences between species of corals.</title>
        <authorList>
            <person name="Voolstra C.R."/>
            <person name="Li Y."/>
            <person name="Liew Y.J."/>
            <person name="Baumgarten S."/>
            <person name="Zoccola D."/>
            <person name="Flot J.-F."/>
            <person name="Tambutte S."/>
            <person name="Allemand D."/>
            <person name="Aranda M."/>
        </authorList>
    </citation>
    <scope>NUCLEOTIDE SEQUENCE [LARGE SCALE GENOMIC DNA]</scope>
</reference>
<dbReference type="PROSITE" id="PS00061">
    <property type="entry name" value="ADH_SHORT"/>
    <property type="match status" value="1"/>
</dbReference>
<dbReference type="AlphaFoldDB" id="A0A2B4S2T4"/>
<dbReference type="SUPFAM" id="SSF51735">
    <property type="entry name" value="NAD(P)-binding Rossmann-fold domains"/>
    <property type="match status" value="1"/>
</dbReference>
<dbReference type="Gene3D" id="3.40.50.720">
    <property type="entry name" value="NAD(P)-binding Rossmann-like Domain"/>
    <property type="match status" value="1"/>
</dbReference>
<evidence type="ECO:0000313" key="4">
    <source>
        <dbReference type="EMBL" id="PFX24211.1"/>
    </source>
</evidence>
<comment type="similarity">
    <text evidence="1 3">Belongs to the short-chain dehydrogenases/reductases (SDR) family.</text>
</comment>
<dbReference type="GO" id="GO:0008202">
    <property type="term" value="P:steroid metabolic process"/>
    <property type="evidence" value="ECO:0007669"/>
    <property type="project" value="TreeGrafter"/>
</dbReference>
<evidence type="ECO:0000256" key="2">
    <source>
        <dbReference type="ARBA" id="ARBA00023002"/>
    </source>
</evidence>
<dbReference type="Proteomes" id="UP000225706">
    <property type="component" value="Unassembled WGS sequence"/>
</dbReference>
<dbReference type="PRINTS" id="PR00081">
    <property type="entry name" value="GDHRDH"/>
</dbReference>
<organism evidence="4 5">
    <name type="scientific">Stylophora pistillata</name>
    <name type="common">Smooth cauliflower coral</name>
    <dbReference type="NCBI Taxonomy" id="50429"/>
    <lineage>
        <taxon>Eukaryota</taxon>
        <taxon>Metazoa</taxon>
        <taxon>Cnidaria</taxon>
        <taxon>Anthozoa</taxon>
        <taxon>Hexacorallia</taxon>
        <taxon>Scleractinia</taxon>
        <taxon>Astrocoeniina</taxon>
        <taxon>Pocilloporidae</taxon>
        <taxon>Stylophora</taxon>
    </lineage>
</organism>
<evidence type="ECO:0000313" key="5">
    <source>
        <dbReference type="Proteomes" id="UP000225706"/>
    </source>
</evidence>
<dbReference type="FunFam" id="3.40.50.720:FF:000074">
    <property type="entry name" value="Retinol dehydrogenase type 1"/>
    <property type="match status" value="1"/>
</dbReference>
<dbReference type="OrthoDB" id="5296at2759"/>
<accession>A0A2B4S2T4</accession>
<gene>
    <name evidence="4" type="primary">Rdh2</name>
    <name evidence="4" type="ORF">AWC38_SpisGene11217</name>
</gene>
<comment type="caution">
    <text evidence="4">The sequence shown here is derived from an EMBL/GenBank/DDBJ whole genome shotgun (WGS) entry which is preliminary data.</text>
</comment>
<dbReference type="STRING" id="50429.A0A2B4S2T4"/>
<protein>
    <submittedName>
        <fullName evidence="4">Retinol dehydrogenase 2</fullName>
    </submittedName>
</protein>
<dbReference type="EMBL" id="LSMT01000183">
    <property type="protein sequence ID" value="PFX24211.1"/>
    <property type="molecule type" value="Genomic_DNA"/>
</dbReference>
<proteinExistence type="inferred from homology"/>
<dbReference type="Pfam" id="PF00106">
    <property type="entry name" value="adh_short"/>
    <property type="match status" value="1"/>
</dbReference>
<dbReference type="PANTHER" id="PTHR43313:SF50">
    <property type="entry name" value="GH26015P"/>
    <property type="match status" value="1"/>
</dbReference>
<dbReference type="InterPro" id="IPR002347">
    <property type="entry name" value="SDR_fam"/>
</dbReference>
<dbReference type="PRINTS" id="PR00080">
    <property type="entry name" value="SDRFAMILY"/>
</dbReference>
<evidence type="ECO:0000256" key="3">
    <source>
        <dbReference type="RuleBase" id="RU000363"/>
    </source>
</evidence>
<keyword evidence="5" id="KW-1185">Reference proteome</keyword>
<name>A0A2B4S2T4_STYPI</name>